<dbReference type="PANTHER" id="PTHR42305:SF1">
    <property type="entry name" value="MEMBRANE PROTEIN RV1733C-RELATED"/>
    <property type="match status" value="1"/>
</dbReference>
<dbReference type="RefSeq" id="WP_044856307.1">
    <property type="nucleotide sequence ID" value="NZ_CP016174.1"/>
</dbReference>
<dbReference type="eggNOG" id="ENOG50340RU">
    <property type="taxonomic scope" value="Bacteria"/>
</dbReference>
<dbReference type="KEGG" id="aori:SD37_34635"/>
<accession>A0A193C703</accession>
<dbReference type="AlphaFoldDB" id="A0A193C703"/>
<protein>
    <recommendedName>
        <fullName evidence="4">Transmembrane protein</fullName>
    </recommendedName>
</protein>
<keyword evidence="1" id="KW-0472">Membrane</keyword>
<organism evidence="2 3">
    <name type="scientific">Amycolatopsis orientalis</name>
    <name type="common">Nocardia orientalis</name>
    <dbReference type="NCBI Taxonomy" id="31958"/>
    <lineage>
        <taxon>Bacteria</taxon>
        <taxon>Bacillati</taxon>
        <taxon>Actinomycetota</taxon>
        <taxon>Actinomycetes</taxon>
        <taxon>Pseudonocardiales</taxon>
        <taxon>Pseudonocardiaceae</taxon>
        <taxon>Amycolatopsis</taxon>
    </lineage>
</organism>
<keyword evidence="1" id="KW-1133">Transmembrane helix</keyword>
<keyword evidence="1" id="KW-0812">Transmembrane</keyword>
<feature type="transmembrane region" description="Helical" evidence="1">
    <location>
        <begin position="147"/>
        <end position="168"/>
    </location>
</feature>
<evidence type="ECO:0000313" key="3">
    <source>
        <dbReference type="Proteomes" id="UP000093695"/>
    </source>
</evidence>
<dbReference type="STRING" id="31958.SD37_34635"/>
<reference evidence="2 3" key="1">
    <citation type="journal article" date="2015" name="Genome Announc.">
        <title>Draft Genome Sequence of Norvancomycin-Producing Strain Amycolatopsis orientalis CPCC200066.</title>
        <authorList>
            <person name="Lei X."/>
            <person name="Yuan F."/>
            <person name="Shi Y."/>
            <person name="Li X."/>
            <person name="Wang L."/>
            <person name="Hong B."/>
        </authorList>
    </citation>
    <scope>NUCLEOTIDE SEQUENCE [LARGE SCALE GENOMIC DNA]</scope>
    <source>
        <strain evidence="2 3">B-37</strain>
    </source>
</reference>
<evidence type="ECO:0000256" key="1">
    <source>
        <dbReference type="SAM" id="Phobius"/>
    </source>
</evidence>
<evidence type="ECO:0000313" key="2">
    <source>
        <dbReference type="EMBL" id="ANN20229.1"/>
    </source>
</evidence>
<name>A0A193C703_AMYOR</name>
<sequence length="194" mass="20371">MPLVFLWRRIHLGRNPLARVWDRIEAAILVGGVAAALLGVPLAAAAGSEAYASAMARSALETAGRHSTTAFLLEDAPPARFGVDGTPSTQTAEVAARWALPDGTFREAPVAADLGASAGEGVTVWLDESDALVAPPVTPADATSTGVGVGVGVWLIAVTLLAAGYLLARHLLDRARRAAWDREWERVGQDWTRS</sequence>
<dbReference type="EMBL" id="CP016174">
    <property type="protein sequence ID" value="ANN20229.1"/>
    <property type="molecule type" value="Genomic_DNA"/>
</dbReference>
<keyword evidence="3" id="KW-1185">Reference proteome</keyword>
<proteinExistence type="predicted"/>
<dbReference type="Proteomes" id="UP000093695">
    <property type="component" value="Chromosome"/>
</dbReference>
<evidence type="ECO:0008006" key="4">
    <source>
        <dbReference type="Google" id="ProtNLM"/>
    </source>
</evidence>
<gene>
    <name evidence="2" type="ORF">SD37_34635</name>
</gene>
<dbReference type="InterPro" id="IPR039708">
    <property type="entry name" value="MT1774/Rv1733c-like"/>
</dbReference>
<dbReference type="PANTHER" id="PTHR42305">
    <property type="entry name" value="MEMBRANE PROTEIN RV1733C-RELATED"/>
    <property type="match status" value="1"/>
</dbReference>